<dbReference type="Gene3D" id="3.90.1200.10">
    <property type="match status" value="1"/>
</dbReference>
<dbReference type="EMBL" id="AP028917">
    <property type="protein sequence ID" value="BES98576.1"/>
    <property type="molecule type" value="Genomic_DNA"/>
</dbReference>
<dbReference type="SMART" id="SM00587">
    <property type="entry name" value="CHK"/>
    <property type="match status" value="1"/>
</dbReference>
<organism evidence="2 3">
    <name type="scientific">Nesidiocoris tenuis</name>
    <dbReference type="NCBI Taxonomy" id="355587"/>
    <lineage>
        <taxon>Eukaryota</taxon>
        <taxon>Metazoa</taxon>
        <taxon>Ecdysozoa</taxon>
        <taxon>Arthropoda</taxon>
        <taxon>Hexapoda</taxon>
        <taxon>Insecta</taxon>
        <taxon>Pterygota</taxon>
        <taxon>Neoptera</taxon>
        <taxon>Paraneoptera</taxon>
        <taxon>Hemiptera</taxon>
        <taxon>Heteroptera</taxon>
        <taxon>Panheteroptera</taxon>
        <taxon>Cimicomorpha</taxon>
        <taxon>Miridae</taxon>
        <taxon>Dicyphina</taxon>
        <taxon>Nesidiocoris</taxon>
    </lineage>
</organism>
<dbReference type="SUPFAM" id="SSF56112">
    <property type="entry name" value="Protein kinase-like (PK-like)"/>
    <property type="match status" value="1"/>
</dbReference>
<dbReference type="InterPro" id="IPR015897">
    <property type="entry name" value="CHK_kinase-like"/>
</dbReference>
<dbReference type="Proteomes" id="UP001307889">
    <property type="component" value="Chromosome 9"/>
</dbReference>
<evidence type="ECO:0000259" key="1">
    <source>
        <dbReference type="SMART" id="SM00587"/>
    </source>
</evidence>
<sequence>MMDTDPGLDTKWLGRLLKQRFHDDKPVDVLNVNVEPAVPKGEGYTSDIFRVRITTLSASGTTKTFSMIVKRGKNFESNEHLGLSSVFRNESKMYSSTLKHMEDLMNEFDDKRDILWPKLYGFKPYSNMVLEDIKDQSYQLMDRKNWLGLDHALLVLRGLGRYHAMTRALIERGLIGPDDKGNFWATELGQKLIAGSMAAMSKTIVQNRGSWTPKWTEIGKRLQAMADKMPHLVGQLYENYDKKFEVLNHGDLWTSNMMFRLMEYTDIPISVKFLDFQLSHMNSFIWDVMQFICEAVKPSVRRANKDRLLIAYHQSLSENLKFFKCAQIPTIEDVFGEEKRIRHAQLTFIAISAICISSVDGAFNLDKLVGGNFEEAFNPCLYEGEKYVSQIGDDLEEFERLGVI</sequence>
<protein>
    <recommendedName>
        <fullName evidence="1">CHK kinase-like domain-containing protein</fullName>
    </recommendedName>
</protein>
<evidence type="ECO:0000313" key="3">
    <source>
        <dbReference type="Proteomes" id="UP001307889"/>
    </source>
</evidence>
<dbReference type="InterPro" id="IPR004119">
    <property type="entry name" value="EcKL"/>
</dbReference>
<dbReference type="InterPro" id="IPR011009">
    <property type="entry name" value="Kinase-like_dom_sf"/>
</dbReference>
<dbReference type="PANTHER" id="PTHR11012">
    <property type="entry name" value="PROTEIN KINASE-LIKE DOMAIN-CONTAINING"/>
    <property type="match status" value="1"/>
</dbReference>
<evidence type="ECO:0000313" key="2">
    <source>
        <dbReference type="EMBL" id="BES98576.1"/>
    </source>
</evidence>
<proteinExistence type="predicted"/>
<name>A0ABN7B2E0_9HEMI</name>
<gene>
    <name evidence="2" type="ORF">NTJ_11391</name>
</gene>
<keyword evidence="3" id="KW-1185">Reference proteome</keyword>
<dbReference type="PANTHER" id="PTHR11012:SF56">
    <property type="entry name" value="CHK KINASE-LIKE DOMAIN-CONTAINING PROTEIN-RELATED"/>
    <property type="match status" value="1"/>
</dbReference>
<accession>A0ABN7B2E0</accession>
<feature type="domain" description="CHK kinase-like" evidence="1">
    <location>
        <begin position="128"/>
        <end position="322"/>
    </location>
</feature>
<reference evidence="2 3" key="1">
    <citation type="submission" date="2023-09" db="EMBL/GenBank/DDBJ databases">
        <title>Nesidiocoris tenuis whole genome shotgun sequence.</title>
        <authorList>
            <person name="Shibata T."/>
            <person name="Shimoda M."/>
            <person name="Kobayashi T."/>
            <person name="Uehara T."/>
        </authorList>
    </citation>
    <scope>NUCLEOTIDE SEQUENCE [LARGE SCALE GENOMIC DNA]</scope>
    <source>
        <strain evidence="2 3">Japan</strain>
    </source>
</reference>
<dbReference type="Pfam" id="PF02958">
    <property type="entry name" value="EcKL"/>
    <property type="match status" value="1"/>
</dbReference>